<dbReference type="EMBL" id="CAJJDM010000046">
    <property type="protein sequence ID" value="CAD8070893.1"/>
    <property type="molecule type" value="Genomic_DNA"/>
</dbReference>
<evidence type="ECO:0000313" key="4">
    <source>
        <dbReference type="EMBL" id="CAD8070893.1"/>
    </source>
</evidence>
<dbReference type="GO" id="GO:0004674">
    <property type="term" value="F:protein serine/threonine kinase activity"/>
    <property type="evidence" value="ECO:0007669"/>
    <property type="project" value="TreeGrafter"/>
</dbReference>
<dbReference type="Proteomes" id="UP000688137">
    <property type="component" value="Unassembled WGS sequence"/>
</dbReference>
<comment type="caution">
    <text evidence="4">The sequence shown here is derived from an EMBL/GenBank/DDBJ whole genome shotgun (WGS) entry which is preliminary data.</text>
</comment>
<accession>A0A8S1LZ84</accession>
<evidence type="ECO:0000259" key="3">
    <source>
        <dbReference type="PROSITE" id="PS50011"/>
    </source>
</evidence>
<dbReference type="PANTHER" id="PTHR24346">
    <property type="entry name" value="MAP/MICROTUBULE AFFINITY-REGULATING KINASE"/>
    <property type="match status" value="1"/>
</dbReference>
<organism evidence="4 5">
    <name type="scientific">Paramecium primaurelia</name>
    <dbReference type="NCBI Taxonomy" id="5886"/>
    <lineage>
        <taxon>Eukaryota</taxon>
        <taxon>Sar</taxon>
        <taxon>Alveolata</taxon>
        <taxon>Ciliophora</taxon>
        <taxon>Intramacronucleata</taxon>
        <taxon>Oligohymenophorea</taxon>
        <taxon>Peniculida</taxon>
        <taxon>Parameciidae</taxon>
        <taxon>Paramecium</taxon>
    </lineage>
</organism>
<dbReference type="AlphaFoldDB" id="A0A8S1LZ84"/>
<protein>
    <recommendedName>
        <fullName evidence="3">Protein kinase domain-containing protein</fullName>
    </recommendedName>
</protein>
<feature type="domain" description="Protein kinase" evidence="3">
    <location>
        <begin position="7"/>
        <end position="124"/>
    </location>
</feature>
<dbReference type="Pfam" id="PF00069">
    <property type="entry name" value="Pkinase"/>
    <property type="match status" value="1"/>
</dbReference>
<name>A0A8S1LZ84_PARPR</name>
<gene>
    <name evidence="4" type="ORF">PPRIM_AZ9-3.1.T0460192</name>
</gene>
<dbReference type="GO" id="GO:0005737">
    <property type="term" value="C:cytoplasm"/>
    <property type="evidence" value="ECO:0007669"/>
    <property type="project" value="TreeGrafter"/>
</dbReference>
<dbReference type="PANTHER" id="PTHR24346:SF110">
    <property type="entry name" value="NON-SPECIFIC SERINE_THREONINE PROTEIN KINASE"/>
    <property type="match status" value="1"/>
</dbReference>
<keyword evidence="1" id="KW-0547">Nucleotide-binding</keyword>
<dbReference type="GO" id="GO:0035556">
    <property type="term" value="P:intracellular signal transduction"/>
    <property type="evidence" value="ECO:0007669"/>
    <property type="project" value="TreeGrafter"/>
</dbReference>
<evidence type="ECO:0000313" key="5">
    <source>
        <dbReference type="Proteomes" id="UP000688137"/>
    </source>
</evidence>
<dbReference type="GO" id="GO:0005524">
    <property type="term" value="F:ATP binding"/>
    <property type="evidence" value="ECO:0007669"/>
    <property type="project" value="UniProtKB-KW"/>
</dbReference>
<keyword evidence="5" id="KW-1185">Reference proteome</keyword>
<dbReference type="InterPro" id="IPR000719">
    <property type="entry name" value="Prot_kinase_dom"/>
</dbReference>
<evidence type="ECO:0000256" key="1">
    <source>
        <dbReference type="ARBA" id="ARBA00022741"/>
    </source>
</evidence>
<evidence type="ECO:0000256" key="2">
    <source>
        <dbReference type="ARBA" id="ARBA00022840"/>
    </source>
</evidence>
<dbReference type="PROSITE" id="PS50011">
    <property type="entry name" value="PROTEIN_KINASE_DOM"/>
    <property type="match status" value="1"/>
</dbReference>
<reference evidence="4" key="1">
    <citation type="submission" date="2021-01" db="EMBL/GenBank/DDBJ databases">
        <authorList>
            <consortium name="Genoscope - CEA"/>
            <person name="William W."/>
        </authorList>
    </citation>
    <scope>NUCLEOTIDE SEQUENCE</scope>
</reference>
<sequence length="124" mass="14771">MKRIGNYKLGKTIYSGTFGKVKLSVHIPTQQTVTIKIMNIQRLVDIIDIEIVKRELHIFKIVRHPNIIMLYEVFETTKYIFTINKCMCFILITIIRNRIYTKIKNSSQRYKTRESLNKMKNQNC</sequence>
<proteinExistence type="predicted"/>
<keyword evidence="2" id="KW-0067">ATP-binding</keyword>